<proteinExistence type="predicted"/>
<dbReference type="EMBL" id="UINC01226595">
    <property type="protein sequence ID" value="SVE57146.1"/>
    <property type="molecule type" value="Genomic_DNA"/>
</dbReference>
<keyword evidence="1" id="KW-0812">Transmembrane</keyword>
<sequence length="158" mass="18386">MKYDDLTLMKFTDGELDSDLSKEIENESLNDKELKARLEVLSFMSNDNIIRAEKYGQMLREKNLDISTSKRDENEEIPGHIIDLIDNFKPSIKQRREALVYNIKTKYKARTAVISTILATLIWFSLPPLMITRAVDLDSSAWSDILKFVLNYRGFFWG</sequence>
<protein>
    <submittedName>
        <fullName evidence="2">Uncharacterized protein</fullName>
    </submittedName>
</protein>
<name>A0A383EJV2_9ZZZZ</name>
<accession>A0A383EJV2</accession>
<feature type="transmembrane region" description="Helical" evidence="1">
    <location>
        <begin position="112"/>
        <end position="131"/>
    </location>
</feature>
<reference evidence="2" key="1">
    <citation type="submission" date="2018-05" db="EMBL/GenBank/DDBJ databases">
        <authorList>
            <person name="Lanie J.A."/>
            <person name="Ng W.-L."/>
            <person name="Kazmierczak K.M."/>
            <person name="Andrzejewski T.M."/>
            <person name="Davidsen T.M."/>
            <person name="Wayne K.J."/>
            <person name="Tettelin H."/>
            <person name="Glass J.I."/>
            <person name="Rusch D."/>
            <person name="Podicherti R."/>
            <person name="Tsui H.-C.T."/>
            <person name="Winkler M.E."/>
        </authorList>
    </citation>
    <scope>NUCLEOTIDE SEQUENCE</scope>
</reference>
<evidence type="ECO:0000313" key="2">
    <source>
        <dbReference type="EMBL" id="SVE57146.1"/>
    </source>
</evidence>
<gene>
    <name evidence="2" type="ORF">METZ01_LOCUS510000</name>
</gene>
<organism evidence="2">
    <name type="scientific">marine metagenome</name>
    <dbReference type="NCBI Taxonomy" id="408172"/>
    <lineage>
        <taxon>unclassified sequences</taxon>
        <taxon>metagenomes</taxon>
        <taxon>ecological metagenomes</taxon>
    </lineage>
</organism>
<dbReference type="AlphaFoldDB" id="A0A383EJV2"/>
<evidence type="ECO:0000256" key="1">
    <source>
        <dbReference type="SAM" id="Phobius"/>
    </source>
</evidence>
<keyword evidence="1" id="KW-1133">Transmembrane helix</keyword>
<keyword evidence="1" id="KW-0472">Membrane</keyword>